<evidence type="ECO:0000256" key="1">
    <source>
        <dbReference type="ARBA" id="ARBA00003280"/>
    </source>
</evidence>
<dbReference type="InterPro" id="IPR004961">
    <property type="entry name" value="Lipase_chaperone"/>
</dbReference>
<evidence type="ECO:0000256" key="4">
    <source>
        <dbReference type="ARBA" id="ARBA00019692"/>
    </source>
</evidence>
<proteinExistence type="inferred from homology"/>
<reference evidence="16" key="1">
    <citation type="submission" date="2022-06" db="EMBL/GenBank/DDBJ databases">
        <title>Alkalimarinus sp. nov., isolated from gut of a Alitta virens.</title>
        <authorList>
            <person name="Yang A.I."/>
            <person name="Shin N.-R."/>
        </authorList>
    </citation>
    <scope>NUCLEOTIDE SEQUENCE</scope>
    <source>
        <strain evidence="16">A2M4</strain>
    </source>
</reference>
<keyword evidence="11" id="KW-0472">Membrane</keyword>
<comment type="function">
    <text evidence="1">May be involved in the folding of the extracellular lipase during its passage through the periplasm.</text>
</comment>
<protein>
    <recommendedName>
        <fullName evidence="4">Lipase chaperone</fullName>
    </recommendedName>
    <alternativeName>
        <fullName evidence="15">Lipase foldase</fullName>
    </alternativeName>
    <alternativeName>
        <fullName evidence="13">Lipase helper protein</fullName>
    </alternativeName>
    <alternativeName>
        <fullName evidence="14">Lipase modulator</fullName>
    </alternativeName>
</protein>
<keyword evidence="8" id="KW-0442">Lipid degradation</keyword>
<dbReference type="RefSeq" id="WP_265047525.1">
    <property type="nucleotide sequence ID" value="NZ_CP100390.1"/>
</dbReference>
<comment type="subcellular location">
    <subcellularLocation>
        <location evidence="2">Cell inner membrane</location>
        <topology evidence="2">Single-pass membrane protein</topology>
        <orientation evidence="2">Periplasmic side</orientation>
    </subcellularLocation>
</comment>
<evidence type="ECO:0000313" key="16">
    <source>
        <dbReference type="EMBL" id="UZE96040.1"/>
    </source>
</evidence>
<evidence type="ECO:0000256" key="13">
    <source>
        <dbReference type="ARBA" id="ARBA00030948"/>
    </source>
</evidence>
<evidence type="ECO:0000256" key="9">
    <source>
        <dbReference type="ARBA" id="ARBA00022989"/>
    </source>
</evidence>
<name>A0ABY6N1Y0_9ALTE</name>
<evidence type="ECO:0000256" key="14">
    <source>
        <dbReference type="ARBA" id="ARBA00031542"/>
    </source>
</evidence>
<keyword evidence="17" id="KW-1185">Reference proteome</keyword>
<evidence type="ECO:0000256" key="5">
    <source>
        <dbReference type="ARBA" id="ARBA00022475"/>
    </source>
</evidence>
<evidence type="ECO:0000256" key="11">
    <source>
        <dbReference type="ARBA" id="ARBA00023136"/>
    </source>
</evidence>
<evidence type="ECO:0000256" key="3">
    <source>
        <dbReference type="ARBA" id="ARBA00010358"/>
    </source>
</evidence>
<evidence type="ECO:0000256" key="10">
    <source>
        <dbReference type="ARBA" id="ARBA00023098"/>
    </source>
</evidence>
<keyword evidence="5" id="KW-1003">Cell membrane</keyword>
<dbReference type="Pfam" id="PF03280">
    <property type="entry name" value="Lipase_chap"/>
    <property type="match status" value="1"/>
</dbReference>
<keyword evidence="10" id="KW-0443">Lipid metabolism</keyword>
<comment type="similarity">
    <text evidence="3">Belongs to the lipase chaperone family.</text>
</comment>
<evidence type="ECO:0000313" key="17">
    <source>
        <dbReference type="Proteomes" id="UP001163739"/>
    </source>
</evidence>
<evidence type="ECO:0000256" key="6">
    <source>
        <dbReference type="ARBA" id="ARBA00022519"/>
    </source>
</evidence>
<evidence type="ECO:0000256" key="2">
    <source>
        <dbReference type="ARBA" id="ARBA00004383"/>
    </source>
</evidence>
<evidence type="ECO:0000256" key="12">
    <source>
        <dbReference type="ARBA" id="ARBA00023186"/>
    </source>
</evidence>
<dbReference type="SUPFAM" id="SSF158855">
    <property type="entry name" value="Lipase chaperone-like"/>
    <property type="match status" value="1"/>
</dbReference>
<evidence type="ECO:0000256" key="15">
    <source>
        <dbReference type="ARBA" id="ARBA00033028"/>
    </source>
</evidence>
<organism evidence="16 17">
    <name type="scientific">Alkalimarinus alittae</name>
    <dbReference type="NCBI Taxonomy" id="2961619"/>
    <lineage>
        <taxon>Bacteria</taxon>
        <taxon>Pseudomonadati</taxon>
        <taxon>Pseudomonadota</taxon>
        <taxon>Gammaproteobacteria</taxon>
        <taxon>Alteromonadales</taxon>
        <taxon>Alteromonadaceae</taxon>
        <taxon>Alkalimarinus</taxon>
    </lineage>
</organism>
<dbReference type="EMBL" id="CP100390">
    <property type="protein sequence ID" value="UZE96040.1"/>
    <property type="molecule type" value="Genomic_DNA"/>
</dbReference>
<keyword evidence="7" id="KW-0812">Transmembrane</keyword>
<accession>A0ABY6N1Y0</accession>
<keyword evidence="9" id="KW-1133">Transmembrane helix</keyword>
<dbReference type="Proteomes" id="UP001163739">
    <property type="component" value="Chromosome"/>
</dbReference>
<evidence type="ECO:0000256" key="8">
    <source>
        <dbReference type="ARBA" id="ARBA00022963"/>
    </source>
</evidence>
<evidence type="ECO:0000256" key="7">
    <source>
        <dbReference type="ARBA" id="ARBA00022692"/>
    </source>
</evidence>
<sequence>MNNKQWAKVLGFIGASSLVVAVLSVQYSGSKVGAIPSSVGLTSVQPDQAAITLGRQASLSDNSQPLNVDIEIQPIATPRQLPNAFAPSLEGTDIDGQLKLDAAGNLVVDLEVKDFFDYFLNTVGEVTPDVAVAEMQQVAASYLPPSAVDQAMKLLGEYLAYKSQAVELMAQPMLPIEQQTKQYQIDMLEMTFQTLKSIRRETMSEEAVTAFFTLEEAYGEYTLATIRVQNDETLSVDEKLALTQFYREQLPAIVRKTEETVLADADKHQVIHQAITSGNEETLRQQLADDGYDEDVAAEIVAFQSQQRLFDQRYQAYLLEKRQLVSAGLTDEDQTYQLGLLRARYFSNEKELTQAKVRDLKHQS</sequence>
<keyword evidence="12" id="KW-0143">Chaperone</keyword>
<keyword evidence="6" id="KW-0997">Cell inner membrane</keyword>
<gene>
    <name evidence="16" type="ORF">NKI27_18645</name>
</gene>